<feature type="transmembrane region" description="Helical" evidence="8">
    <location>
        <begin position="367"/>
        <end position="387"/>
    </location>
</feature>
<organism evidence="10 11">
    <name type="scientific">Choiromyces venosus 120613-1</name>
    <dbReference type="NCBI Taxonomy" id="1336337"/>
    <lineage>
        <taxon>Eukaryota</taxon>
        <taxon>Fungi</taxon>
        <taxon>Dikarya</taxon>
        <taxon>Ascomycota</taxon>
        <taxon>Pezizomycotina</taxon>
        <taxon>Pezizomycetes</taxon>
        <taxon>Pezizales</taxon>
        <taxon>Tuberaceae</taxon>
        <taxon>Choiromyces</taxon>
    </lineage>
</organism>
<evidence type="ECO:0000256" key="4">
    <source>
        <dbReference type="ARBA" id="ARBA00022970"/>
    </source>
</evidence>
<proteinExistence type="predicted"/>
<dbReference type="GO" id="GO:0015171">
    <property type="term" value="F:amino acid transmembrane transporter activity"/>
    <property type="evidence" value="ECO:0007669"/>
    <property type="project" value="TreeGrafter"/>
</dbReference>
<evidence type="ECO:0000259" key="9">
    <source>
        <dbReference type="Pfam" id="PF00324"/>
    </source>
</evidence>
<reference evidence="10 11" key="1">
    <citation type="journal article" date="2018" name="Nat. Ecol. Evol.">
        <title>Pezizomycetes genomes reveal the molecular basis of ectomycorrhizal truffle lifestyle.</title>
        <authorList>
            <person name="Murat C."/>
            <person name="Payen T."/>
            <person name="Noel B."/>
            <person name="Kuo A."/>
            <person name="Morin E."/>
            <person name="Chen J."/>
            <person name="Kohler A."/>
            <person name="Krizsan K."/>
            <person name="Balestrini R."/>
            <person name="Da Silva C."/>
            <person name="Montanini B."/>
            <person name="Hainaut M."/>
            <person name="Levati E."/>
            <person name="Barry K.W."/>
            <person name="Belfiori B."/>
            <person name="Cichocki N."/>
            <person name="Clum A."/>
            <person name="Dockter R.B."/>
            <person name="Fauchery L."/>
            <person name="Guy J."/>
            <person name="Iotti M."/>
            <person name="Le Tacon F."/>
            <person name="Lindquist E.A."/>
            <person name="Lipzen A."/>
            <person name="Malagnac F."/>
            <person name="Mello A."/>
            <person name="Molinier V."/>
            <person name="Miyauchi S."/>
            <person name="Poulain J."/>
            <person name="Riccioni C."/>
            <person name="Rubini A."/>
            <person name="Sitrit Y."/>
            <person name="Splivallo R."/>
            <person name="Traeger S."/>
            <person name="Wang M."/>
            <person name="Zifcakova L."/>
            <person name="Wipf D."/>
            <person name="Zambonelli A."/>
            <person name="Paolocci F."/>
            <person name="Nowrousian M."/>
            <person name="Ottonello S."/>
            <person name="Baldrian P."/>
            <person name="Spatafora J.W."/>
            <person name="Henrissat B."/>
            <person name="Nagy L.G."/>
            <person name="Aury J.M."/>
            <person name="Wincker P."/>
            <person name="Grigoriev I.V."/>
            <person name="Bonfante P."/>
            <person name="Martin F.M."/>
        </authorList>
    </citation>
    <scope>NUCLEOTIDE SEQUENCE [LARGE SCALE GENOMIC DNA]</scope>
    <source>
        <strain evidence="10 11">120613-1</strain>
    </source>
</reference>
<dbReference type="EMBL" id="ML120375">
    <property type="protein sequence ID" value="RPB01195.1"/>
    <property type="molecule type" value="Genomic_DNA"/>
</dbReference>
<feature type="transmembrane region" description="Helical" evidence="8">
    <location>
        <begin position="261"/>
        <end position="282"/>
    </location>
</feature>
<feature type="domain" description="Amino acid permease/ SLC12A" evidence="9">
    <location>
        <begin position="33"/>
        <end position="501"/>
    </location>
</feature>
<name>A0A3N4K5J9_9PEZI</name>
<evidence type="ECO:0000256" key="5">
    <source>
        <dbReference type="ARBA" id="ARBA00022989"/>
    </source>
</evidence>
<dbReference type="Gene3D" id="1.20.1740.10">
    <property type="entry name" value="Amino acid/polyamine transporter I"/>
    <property type="match status" value="1"/>
</dbReference>
<feature type="transmembrane region" description="Helical" evidence="8">
    <location>
        <begin position="108"/>
        <end position="137"/>
    </location>
</feature>
<evidence type="ECO:0000313" key="11">
    <source>
        <dbReference type="Proteomes" id="UP000276215"/>
    </source>
</evidence>
<evidence type="ECO:0000313" key="10">
    <source>
        <dbReference type="EMBL" id="RPB01195.1"/>
    </source>
</evidence>
<dbReference type="Pfam" id="PF00324">
    <property type="entry name" value="AA_permease"/>
    <property type="match status" value="1"/>
</dbReference>
<dbReference type="InterPro" id="IPR004841">
    <property type="entry name" value="AA-permease/SLC12A_dom"/>
</dbReference>
<dbReference type="Proteomes" id="UP000276215">
    <property type="component" value="Unassembled WGS sequence"/>
</dbReference>
<dbReference type="PANTHER" id="PTHR43341:SF1">
    <property type="entry name" value="GENERAL AMINO-ACID PERMEASE GAP1"/>
    <property type="match status" value="1"/>
</dbReference>
<evidence type="ECO:0000256" key="2">
    <source>
        <dbReference type="ARBA" id="ARBA00022448"/>
    </source>
</evidence>
<dbReference type="AlphaFoldDB" id="A0A3N4K5J9"/>
<protein>
    <recommendedName>
        <fullName evidence="9">Amino acid permease/ SLC12A domain-containing protein</fullName>
    </recommendedName>
</protein>
<dbReference type="PANTHER" id="PTHR43341">
    <property type="entry name" value="AMINO ACID PERMEASE"/>
    <property type="match status" value="1"/>
</dbReference>
<accession>A0A3N4K5J9</accession>
<feature type="transmembrane region" description="Helical" evidence="8">
    <location>
        <begin position="149"/>
        <end position="169"/>
    </location>
</feature>
<feature type="transmembrane region" description="Helical" evidence="8">
    <location>
        <begin position="441"/>
        <end position="462"/>
    </location>
</feature>
<dbReference type="PIRSF" id="PIRSF006060">
    <property type="entry name" value="AA_transporter"/>
    <property type="match status" value="1"/>
</dbReference>
<dbReference type="STRING" id="1336337.A0A3N4K5J9"/>
<feature type="region of interest" description="Disordered" evidence="7">
    <location>
        <begin position="1"/>
        <end position="22"/>
    </location>
</feature>
<feature type="transmembrane region" description="Helical" evidence="8">
    <location>
        <begin position="33"/>
        <end position="51"/>
    </location>
</feature>
<feature type="transmembrane region" description="Helical" evidence="8">
    <location>
        <begin position="474"/>
        <end position="495"/>
    </location>
</feature>
<keyword evidence="11" id="KW-1185">Reference proteome</keyword>
<feature type="transmembrane region" description="Helical" evidence="8">
    <location>
        <begin position="393"/>
        <end position="411"/>
    </location>
</feature>
<keyword evidence="6 8" id="KW-0472">Membrane</keyword>
<evidence type="ECO:0000256" key="6">
    <source>
        <dbReference type="ARBA" id="ARBA00023136"/>
    </source>
</evidence>
<keyword evidence="2" id="KW-0813">Transport</keyword>
<dbReference type="InterPro" id="IPR050524">
    <property type="entry name" value="APC_YAT"/>
</dbReference>
<dbReference type="OrthoDB" id="3900342at2759"/>
<evidence type="ECO:0000256" key="1">
    <source>
        <dbReference type="ARBA" id="ARBA00004141"/>
    </source>
</evidence>
<keyword evidence="4" id="KW-0029">Amino-acid transport</keyword>
<sequence length="542" mass="59046">MADKEENKPGGQLSEEQSQSREPQLKRALGARHLQMLAIASSIGTGLFIGSGKALSTGGPFSLVFSFAWLGLVLTTMMQCLCEMTTIYPASGSFVTYAARYIDPAWGFTIGILYWACWIGAFGTEATAARILVGYWLPQGWSDDPAHAAILITAFNVIMVMIHVCPVRVFGEIEFWVSSIKVVSVLVFLIVIWAIMGGGGPDGRVHGGEYWAEGAVINGFKGLSSVFVTAAFACGGTEVAGVAGGETKDPLIAMPRAVRTLMFRIVFFYVVTLLFLTFVVSARNPALLGSESGSTVEASPFVIAIKEAGICVLPDVLNAVVLLCVTSVGSVSIYTGSRVLYNMTNIGLISSRWGFGKVDERGRPIRAILATTFVAVGLSYMNCSASAATAFSWFTSLSGIAFLTCWPTIIASNWRWRAGIKAQGLDILKLKYTYKASFRPWLPAFGFVSLLFMLACHIYVSASPVSGRANAEYFFQNCIGIPLLIVLFAGYKIIWRTEFATADKMDLQTDKIPDSDIIEQSEKLDKYYQQSRKVRVLSYVRF</sequence>
<feature type="transmembrane region" description="Helical" evidence="8">
    <location>
        <begin position="63"/>
        <end position="88"/>
    </location>
</feature>
<evidence type="ECO:0000256" key="8">
    <source>
        <dbReference type="SAM" id="Phobius"/>
    </source>
</evidence>
<feature type="transmembrane region" description="Helical" evidence="8">
    <location>
        <begin position="316"/>
        <end position="335"/>
    </location>
</feature>
<keyword evidence="5 8" id="KW-1133">Transmembrane helix</keyword>
<keyword evidence="3 8" id="KW-0812">Transmembrane</keyword>
<feature type="transmembrane region" description="Helical" evidence="8">
    <location>
        <begin position="175"/>
        <end position="196"/>
    </location>
</feature>
<gene>
    <name evidence="10" type="ORF">L873DRAFT_1677700</name>
</gene>
<comment type="subcellular location">
    <subcellularLocation>
        <location evidence="1">Membrane</location>
        <topology evidence="1">Multi-pass membrane protein</topology>
    </subcellularLocation>
</comment>
<evidence type="ECO:0000256" key="3">
    <source>
        <dbReference type="ARBA" id="ARBA00022692"/>
    </source>
</evidence>
<dbReference type="GO" id="GO:0016020">
    <property type="term" value="C:membrane"/>
    <property type="evidence" value="ECO:0007669"/>
    <property type="project" value="UniProtKB-SubCell"/>
</dbReference>
<evidence type="ECO:0000256" key="7">
    <source>
        <dbReference type="SAM" id="MobiDB-lite"/>
    </source>
</evidence>
<dbReference type="FunFam" id="1.20.1740.10:FF:000001">
    <property type="entry name" value="Amino acid permease"/>
    <property type="match status" value="1"/>
</dbReference>